<dbReference type="STRING" id="147828.A0A4S2LXQ0"/>
<sequence length="386" mass="44883">MIILNKEERLDRLVVYFALQFWWPPAATHLNPTADVELLRVNLDSSMASENWSWSMMQIDDVKSCAFDYWYEMFKDVTEKSVMIPLPKDLVKSLLEDRIILPKSARLPEPQSEDSDDDGEVWTDESETPERPEFPEFEAKVSDAIAQLGGCVFPKLNWSAPKDASWLLGDNSLKCRSFTDVYLVLKASDFIAHDLNAPFALCTDFPVENLYDPVEDYRPQLVLRRWKDCRPDSEFRCFVRKKKLIAISQRHHDAYFESALQHKESIEKKLCTFFQKHIHDLFPLSDYAVDLYYEHQSSSRSRVELIDFNVFGQPTDSLLFSWTELEQMSTTEEIPQPVFRVQEDPSIRPNAFRQYSVPIDLIDIASGSDPRKMMDFVQACCEQNSI</sequence>
<comment type="similarity">
    <text evidence="1">Belongs to the CDC123 family.</text>
</comment>
<dbReference type="Pfam" id="PF07065">
    <property type="entry name" value="D123"/>
    <property type="match status" value="1"/>
</dbReference>
<proteinExistence type="inferred from homology"/>
<keyword evidence="4" id="KW-1185">Reference proteome</keyword>
<dbReference type="InterPro" id="IPR009772">
    <property type="entry name" value="CDC123"/>
</dbReference>
<dbReference type="OrthoDB" id="360540at2759"/>
<evidence type="ECO:0000256" key="2">
    <source>
        <dbReference type="SAM" id="MobiDB-lite"/>
    </source>
</evidence>
<dbReference type="PANTHER" id="PTHR15323">
    <property type="entry name" value="D123 PROTEIN"/>
    <property type="match status" value="1"/>
</dbReference>
<feature type="region of interest" description="Disordered" evidence="2">
    <location>
        <begin position="106"/>
        <end position="136"/>
    </location>
</feature>
<evidence type="ECO:0000313" key="4">
    <source>
        <dbReference type="Proteomes" id="UP000308267"/>
    </source>
</evidence>
<dbReference type="AlphaFoldDB" id="A0A4S2LXQ0"/>
<organism evidence="3 4">
    <name type="scientific">Opisthorchis felineus</name>
    <dbReference type="NCBI Taxonomy" id="147828"/>
    <lineage>
        <taxon>Eukaryota</taxon>
        <taxon>Metazoa</taxon>
        <taxon>Spiralia</taxon>
        <taxon>Lophotrochozoa</taxon>
        <taxon>Platyhelminthes</taxon>
        <taxon>Trematoda</taxon>
        <taxon>Digenea</taxon>
        <taxon>Opisthorchiida</taxon>
        <taxon>Opisthorchiata</taxon>
        <taxon>Opisthorchiidae</taxon>
        <taxon>Opisthorchis</taxon>
    </lineage>
</organism>
<evidence type="ECO:0000256" key="1">
    <source>
        <dbReference type="ARBA" id="ARBA00011047"/>
    </source>
</evidence>
<dbReference type="Proteomes" id="UP000308267">
    <property type="component" value="Unassembled WGS sequence"/>
</dbReference>
<protein>
    <submittedName>
        <fullName evidence="3">Uncharacterized protein</fullName>
    </submittedName>
</protein>
<comment type="caution">
    <text evidence="3">The sequence shown here is derived from an EMBL/GenBank/DDBJ whole genome shotgun (WGS) entry which is preliminary data.</text>
</comment>
<evidence type="ECO:0000313" key="3">
    <source>
        <dbReference type="EMBL" id="TGZ68671.1"/>
    </source>
</evidence>
<dbReference type="EMBL" id="SJOL01006352">
    <property type="protein sequence ID" value="TGZ68671.1"/>
    <property type="molecule type" value="Genomic_DNA"/>
</dbReference>
<name>A0A4S2LXQ0_OPIFE</name>
<reference evidence="3 4" key="1">
    <citation type="journal article" date="2019" name="BMC Genomics">
        <title>New insights from Opisthorchis felineus genome: update on genomics of the epidemiologically important liver flukes.</title>
        <authorList>
            <person name="Ershov N.I."/>
            <person name="Mordvinov V.A."/>
            <person name="Prokhortchouk E.B."/>
            <person name="Pakharukova M.Y."/>
            <person name="Gunbin K.V."/>
            <person name="Ustyantsev K."/>
            <person name="Genaev M.A."/>
            <person name="Blinov A.G."/>
            <person name="Mazur A."/>
            <person name="Boulygina E."/>
            <person name="Tsygankova S."/>
            <person name="Khrameeva E."/>
            <person name="Chekanov N."/>
            <person name="Fan G."/>
            <person name="Xiao A."/>
            <person name="Zhang H."/>
            <person name="Xu X."/>
            <person name="Yang H."/>
            <person name="Solovyev V."/>
            <person name="Lee S.M."/>
            <person name="Liu X."/>
            <person name="Afonnikov D.A."/>
            <person name="Skryabin K.G."/>
        </authorList>
    </citation>
    <scope>NUCLEOTIDE SEQUENCE [LARGE SCALE GENOMIC DNA]</scope>
    <source>
        <strain evidence="3">AK-0245</strain>
        <tissue evidence="3">Whole organism</tissue>
    </source>
</reference>
<dbReference type="GO" id="GO:0005737">
    <property type="term" value="C:cytoplasm"/>
    <property type="evidence" value="ECO:0007669"/>
    <property type="project" value="TreeGrafter"/>
</dbReference>
<feature type="compositionally biased region" description="Acidic residues" evidence="2">
    <location>
        <begin position="111"/>
        <end position="127"/>
    </location>
</feature>
<dbReference type="PANTHER" id="PTHR15323:SF6">
    <property type="entry name" value="CELL DIVISION CYCLE PROTEIN 123 HOMOLOG"/>
    <property type="match status" value="1"/>
</dbReference>
<gene>
    <name evidence="3" type="ORF">CRM22_004139</name>
</gene>
<accession>A0A4S2LXQ0</accession>